<keyword evidence="3" id="KW-1185">Reference proteome</keyword>
<keyword evidence="1" id="KW-0812">Transmembrane</keyword>
<feature type="transmembrane region" description="Helical" evidence="1">
    <location>
        <begin position="34"/>
        <end position="53"/>
    </location>
</feature>
<accession>V7BL62</accession>
<dbReference type="OMA" id="WFTIVIN"/>
<protein>
    <recommendedName>
        <fullName evidence="4">Transmembrane protein</fullName>
    </recommendedName>
</protein>
<evidence type="ECO:0000313" key="2">
    <source>
        <dbReference type="EMBL" id="ESW18709.1"/>
    </source>
</evidence>
<proteinExistence type="predicted"/>
<evidence type="ECO:0008006" key="4">
    <source>
        <dbReference type="Google" id="ProtNLM"/>
    </source>
</evidence>
<evidence type="ECO:0000313" key="3">
    <source>
        <dbReference type="Proteomes" id="UP000000226"/>
    </source>
</evidence>
<organism evidence="2 3">
    <name type="scientific">Phaseolus vulgaris</name>
    <name type="common">Kidney bean</name>
    <name type="synonym">French bean</name>
    <dbReference type="NCBI Taxonomy" id="3885"/>
    <lineage>
        <taxon>Eukaryota</taxon>
        <taxon>Viridiplantae</taxon>
        <taxon>Streptophyta</taxon>
        <taxon>Embryophyta</taxon>
        <taxon>Tracheophyta</taxon>
        <taxon>Spermatophyta</taxon>
        <taxon>Magnoliopsida</taxon>
        <taxon>eudicotyledons</taxon>
        <taxon>Gunneridae</taxon>
        <taxon>Pentapetalae</taxon>
        <taxon>rosids</taxon>
        <taxon>fabids</taxon>
        <taxon>Fabales</taxon>
        <taxon>Fabaceae</taxon>
        <taxon>Papilionoideae</taxon>
        <taxon>50 kb inversion clade</taxon>
        <taxon>NPAAA clade</taxon>
        <taxon>indigoferoid/millettioid clade</taxon>
        <taxon>Phaseoleae</taxon>
        <taxon>Phaseolus</taxon>
    </lineage>
</organism>
<dbReference type="OrthoDB" id="1423242at2759"/>
<keyword evidence="1" id="KW-0472">Membrane</keyword>
<name>V7BL62_PHAVU</name>
<dbReference type="STRING" id="3885.V7BL62"/>
<evidence type="ECO:0000256" key="1">
    <source>
        <dbReference type="SAM" id="Phobius"/>
    </source>
</evidence>
<dbReference type="Proteomes" id="UP000000226">
    <property type="component" value="Chromosome 6"/>
</dbReference>
<sequence>MKSNKAYLVLMAFQLSCIGIKYEASNTNPFHQSTLFLLLTAMFSHVLASAADINNPITTITFHFSGLLGCQTLLWILIAQLLWFSVINFLLLLIVKFLFFDYLTQLLLLSFNCITRLLPPTPPNIVEMPNTEPQPQESQESQV</sequence>
<dbReference type="AlphaFoldDB" id="V7BL62"/>
<gene>
    <name evidence="2" type="ORF">PHAVU_006G063500g</name>
</gene>
<reference evidence="3" key="1">
    <citation type="journal article" date="2014" name="Nat. Genet.">
        <title>A reference genome for common bean and genome-wide analysis of dual domestications.</title>
        <authorList>
            <person name="Schmutz J."/>
            <person name="McClean P.E."/>
            <person name="Mamidi S."/>
            <person name="Wu G.A."/>
            <person name="Cannon S.B."/>
            <person name="Grimwood J."/>
            <person name="Jenkins J."/>
            <person name="Shu S."/>
            <person name="Song Q."/>
            <person name="Chavarro C."/>
            <person name="Torres-Torres M."/>
            <person name="Geffroy V."/>
            <person name="Moghaddam S.M."/>
            <person name="Gao D."/>
            <person name="Abernathy B."/>
            <person name="Barry K."/>
            <person name="Blair M."/>
            <person name="Brick M.A."/>
            <person name="Chovatia M."/>
            <person name="Gepts P."/>
            <person name="Goodstein D.M."/>
            <person name="Gonzales M."/>
            <person name="Hellsten U."/>
            <person name="Hyten D.L."/>
            <person name="Jia G."/>
            <person name="Kelly J.D."/>
            <person name="Kudrna D."/>
            <person name="Lee R."/>
            <person name="Richard M.M."/>
            <person name="Miklas P.N."/>
            <person name="Osorno J.M."/>
            <person name="Rodrigues J."/>
            <person name="Thareau V."/>
            <person name="Urrea C.A."/>
            <person name="Wang M."/>
            <person name="Yu Y."/>
            <person name="Zhang M."/>
            <person name="Wing R.A."/>
            <person name="Cregan P.B."/>
            <person name="Rokhsar D.S."/>
            <person name="Jackson S.A."/>
        </authorList>
    </citation>
    <scope>NUCLEOTIDE SEQUENCE [LARGE SCALE GENOMIC DNA]</scope>
    <source>
        <strain evidence="3">cv. G19833</strain>
    </source>
</reference>
<dbReference type="Gramene" id="ESW18709">
    <property type="protein sequence ID" value="ESW18709"/>
    <property type="gene ID" value="PHAVU_006G063500g"/>
</dbReference>
<feature type="transmembrane region" description="Helical" evidence="1">
    <location>
        <begin position="73"/>
        <end position="99"/>
    </location>
</feature>
<dbReference type="EMBL" id="CM002293">
    <property type="protein sequence ID" value="ESW18709.1"/>
    <property type="molecule type" value="Genomic_DNA"/>
</dbReference>
<keyword evidence="1" id="KW-1133">Transmembrane helix</keyword>